<proteinExistence type="predicted"/>
<sequence length="632" mass="66087">MKWETRLLGLLCMACTMLPAYAGSWQNNQSVGGFNRVHIYTPDGQSAIGNGRALLVVLHGCTHSIDAYLTANLEAAAETYGMVVAVPDAMNKAGFGCWSYWQGAKSRSAGDYKNLISLANTLSADGNYGIDANQIYIAGLSSGAAFANTTACIAPDVFAGMGVSAGPSIGTSSGGAIGSCEQANVALRCEQYAGSYSSYLETQVASIAHGDADTTVDQCYNRQNAEGMAQVYGVSELPGTNVIGSGGRTADEHVWQDGRVSMLWLNGVDHAWSGGAGASGSYVNGQGINYALYLGEYFLHNNARVDRNQPPEIQSLVVTESDRRVTVAGQASDAEGTVAAVFVQLRDDADNLYSYESQSVTNGDFSVTTPVLPDALYFVSVNAADNDGAVSDTITDSIRVGPPPPPTAPELRNVQLVTDGQCATVSGEAVDINQDLATVTAAFETVTVNAQLNGPAFTASACELPGKEQQVTVTATDSSGRTDATVITFQIDAGVVATLDTHIADGRLDYTNYANCYLEYGSAPFKLDEIASGAQQCRWEDDDSSCTGPVQACRNGGADGDPGAGDGDTVTCATYTTANYYHKVAGRAYSTGYYYAPDYFATGSDDPLSGSTWGNSTLSSVDGETWVSGSCP</sequence>
<evidence type="ECO:0000256" key="3">
    <source>
        <dbReference type="SAM" id="SignalP"/>
    </source>
</evidence>
<dbReference type="InterPro" id="IPR029058">
    <property type="entry name" value="AB_hydrolase_fold"/>
</dbReference>
<keyword evidence="1 3" id="KW-0732">Signal</keyword>
<dbReference type="Pfam" id="PF10503">
    <property type="entry name" value="Esterase_PHB"/>
    <property type="match status" value="1"/>
</dbReference>
<dbReference type="Gene3D" id="3.40.50.1820">
    <property type="entry name" value="alpha/beta hydrolase"/>
    <property type="match status" value="1"/>
</dbReference>
<dbReference type="RefSeq" id="WP_262992133.1">
    <property type="nucleotide sequence ID" value="NZ_JAOTJC010000004.1"/>
</dbReference>
<evidence type="ECO:0000313" key="4">
    <source>
        <dbReference type="EMBL" id="MCU7553436.1"/>
    </source>
</evidence>
<dbReference type="Proteomes" id="UP001209257">
    <property type="component" value="Unassembled WGS sequence"/>
</dbReference>
<dbReference type="NCBIfam" id="TIGR01840">
    <property type="entry name" value="esterase_phb"/>
    <property type="match status" value="1"/>
</dbReference>
<dbReference type="InterPro" id="IPR010126">
    <property type="entry name" value="Esterase_phb"/>
</dbReference>
<dbReference type="EMBL" id="JAOTJC010000004">
    <property type="protein sequence ID" value="MCU7553436.1"/>
    <property type="molecule type" value="Genomic_DNA"/>
</dbReference>
<comment type="caution">
    <text evidence="4">The sequence shown here is derived from an EMBL/GenBank/DDBJ whole genome shotgun (WGS) entry which is preliminary data.</text>
</comment>
<evidence type="ECO:0000256" key="2">
    <source>
        <dbReference type="ARBA" id="ARBA00022801"/>
    </source>
</evidence>
<dbReference type="SUPFAM" id="SSF53474">
    <property type="entry name" value="alpha/beta-Hydrolases"/>
    <property type="match status" value="2"/>
</dbReference>
<feature type="signal peptide" evidence="3">
    <location>
        <begin position="1"/>
        <end position="22"/>
    </location>
</feature>
<evidence type="ECO:0000256" key="1">
    <source>
        <dbReference type="ARBA" id="ARBA00022729"/>
    </source>
</evidence>
<feature type="chain" id="PRO_5047254732" evidence="3">
    <location>
        <begin position="23"/>
        <end position="632"/>
    </location>
</feature>
<keyword evidence="5" id="KW-1185">Reference proteome</keyword>
<dbReference type="InterPro" id="IPR050955">
    <property type="entry name" value="Plant_Biomass_Hydrol_Est"/>
</dbReference>
<organism evidence="4 5">
    <name type="scientific">Alteromonas salexigens</name>
    <dbReference type="NCBI Taxonomy" id="2982530"/>
    <lineage>
        <taxon>Bacteria</taxon>
        <taxon>Pseudomonadati</taxon>
        <taxon>Pseudomonadota</taxon>
        <taxon>Gammaproteobacteria</taxon>
        <taxon>Alteromonadales</taxon>
        <taxon>Alteromonadaceae</taxon>
        <taxon>Alteromonas/Salinimonas group</taxon>
        <taxon>Alteromonas</taxon>
    </lineage>
</organism>
<protein>
    <submittedName>
        <fullName evidence="4">PHB depolymerase family esterase</fullName>
    </submittedName>
</protein>
<dbReference type="PANTHER" id="PTHR43037:SF1">
    <property type="entry name" value="BLL1128 PROTEIN"/>
    <property type="match status" value="1"/>
</dbReference>
<dbReference type="PANTHER" id="PTHR43037">
    <property type="entry name" value="UNNAMED PRODUCT-RELATED"/>
    <property type="match status" value="1"/>
</dbReference>
<gene>
    <name evidence="4" type="ORF">OCL06_02355</name>
</gene>
<name>A0ABT2VMH6_9ALTE</name>
<reference evidence="5" key="1">
    <citation type="submission" date="2023-07" db="EMBL/GenBank/DDBJ databases">
        <title>Study on multiphase classification of strain Alteromonas salexigens isolated from the Yellow Sea.</title>
        <authorList>
            <person name="Sun L."/>
        </authorList>
    </citation>
    <scope>NUCLEOTIDE SEQUENCE [LARGE SCALE GENOMIC DNA]</scope>
    <source>
        <strain evidence="5">ASW11-19</strain>
    </source>
</reference>
<keyword evidence="2" id="KW-0378">Hydrolase</keyword>
<accession>A0ABT2VMH6</accession>
<evidence type="ECO:0000313" key="5">
    <source>
        <dbReference type="Proteomes" id="UP001209257"/>
    </source>
</evidence>